<dbReference type="OrthoDB" id="9792093at2"/>
<dbReference type="PANTHER" id="PTHR46797:SF23">
    <property type="entry name" value="HTH-TYPE TRANSCRIPTIONAL REGULATOR SUTR"/>
    <property type="match status" value="1"/>
</dbReference>
<dbReference type="STRING" id="584787.GCA_001247655_01069"/>
<dbReference type="PANTHER" id="PTHR46797">
    <property type="entry name" value="HTH-TYPE TRANSCRIPTIONAL REGULATOR"/>
    <property type="match status" value="1"/>
</dbReference>
<accession>A0A3N1PCT0</accession>
<dbReference type="AlphaFoldDB" id="A0A3N1PCT0"/>
<dbReference type="InterPro" id="IPR013096">
    <property type="entry name" value="Cupin_2"/>
</dbReference>
<dbReference type="InterPro" id="IPR014710">
    <property type="entry name" value="RmlC-like_jellyroll"/>
</dbReference>
<name>A0A3N1PCT0_9GAMM</name>
<gene>
    <name evidence="5" type="ORF">EDC28_10664</name>
</gene>
<dbReference type="Gene3D" id="1.10.260.40">
    <property type="entry name" value="lambda repressor-like DNA-binding domains"/>
    <property type="match status" value="1"/>
</dbReference>
<dbReference type="Proteomes" id="UP000268033">
    <property type="component" value="Unassembled WGS sequence"/>
</dbReference>
<dbReference type="CDD" id="cd00093">
    <property type="entry name" value="HTH_XRE"/>
    <property type="match status" value="1"/>
</dbReference>
<evidence type="ECO:0000313" key="6">
    <source>
        <dbReference type="Proteomes" id="UP000268033"/>
    </source>
</evidence>
<reference evidence="5 6" key="1">
    <citation type="submission" date="2018-11" db="EMBL/GenBank/DDBJ databases">
        <title>Genomic Encyclopedia of Type Strains, Phase IV (KMG-IV): sequencing the most valuable type-strain genomes for metagenomic binning, comparative biology and taxonomic classification.</title>
        <authorList>
            <person name="Goeker M."/>
        </authorList>
    </citation>
    <scope>NUCLEOTIDE SEQUENCE [LARGE SCALE GENOMIC DNA]</scope>
    <source>
        <strain evidence="5 6">DSM 21945</strain>
    </source>
</reference>
<dbReference type="InterPro" id="IPR001387">
    <property type="entry name" value="Cro/C1-type_HTH"/>
</dbReference>
<dbReference type="EMBL" id="RJUL01000006">
    <property type="protein sequence ID" value="ROQ24817.1"/>
    <property type="molecule type" value="Genomic_DNA"/>
</dbReference>
<evidence type="ECO:0000256" key="3">
    <source>
        <dbReference type="ARBA" id="ARBA00023163"/>
    </source>
</evidence>
<keyword evidence="2" id="KW-0238">DNA-binding</keyword>
<dbReference type="InterPro" id="IPR050807">
    <property type="entry name" value="TransReg_Diox_bact_type"/>
</dbReference>
<dbReference type="Pfam" id="PF01381">
    <property type="entry name" value="HTH_3"/>
    <property type="match status" value="1"/>
</dbReference>
<evidence type="ECO:0000256" key="1">
    <source>
        <dbReference type="ARBA" id="ARBA00023015"/>
    </source>
</evidence>
<dbReference type="SUPFAM" id="SSF47413">
    <property type="entry name" value="lambda repressor-like DNA-binding domains"/>
    <property type="match status" value="1"/>
</dbReference>
<organism evidence="5 6">
    <name type="scientific">Gallaecimonas pentaromativorans</name>
    <dbReference type="NCBI Taxonomy" id="584787"/>
    <lineage>
        <taxon>Bacteria</taxon>
        <taxon>Pseudomonadati</taxon>
        <taxon>Pseudomonadota</taxon>
        <taxon>Gammaproteobacteria</taxon>
        <taxon>Enterobacterales</taxon>
        <taxon>Gallaecimonadaceae</taxon>
        <taxon>Gallaecimonas</taxon>
    </lineage>
</organism>
<feature type="domain" description="HTH cro/C1-type" evidence="4">
    <location>
        <begin position="12"/>
        <end position="66"/>
    </location>
</feature>
<dbReference type="PROSITE" id="PS50943">
    <property type="entry name" value="HTH_CROC1"/>
    <property type="match status" value="1"/>
</dbReference>
<dbReference type="SUPFAM" id="SSF51182">
    <property type="entry name" value="RmlC-like cupins"/>
    <property type="match status" value="1"/>
</dbReference>
<dbReference type="InterPro" id="IPR011051">
    <property type="entry name" value="RmlC_Cupin_sf"/>
</dbReference>
<comment type="caution">
    <text evidence="5">The sequence shown here is derived from an EMBL/GenBank/DDBJ whole genome shotgun (WGS) entry which is preliminary data.</text>
</comment>
<keyword evidence="1" id="KW-0805">Transcription regulation</keyword>
<evidence type="ECO:0000259" key="4">
    <source>
        <dbReference type="PROSITE" id="PS50943"/>
    </source>
</evidence>
<dbReference type="GO" id="GO:0003700">
    <property type="term" value="F:DNA-binding transcription factor activity"/>
    <property type="evidence" value="ECO:0007669"/>
    <property type="project" value="TreeGrafter"/>
</dbReference>
<keyword evidence="3" id="KW-0804">Transcription</keyword>
<protein>
    <submittedName>
        <fullName evidence="5">XRE family transcriptional regulator</fullName>
    </submittedName>
</protein>
<evidence type="ECO:0000256" key="2">
    <source>
        <dbReference type="ARBA" id="ARBA00023125"/>
    </source>
</evidence>
<sequence>MDPLNQQIQQVLKIARADKGWSLTKAAEQTGVSKAMLGQIERGESSPTVATLWKLATGFGISFSAFLLPGVPSPLADVQDMTVVTLFPFDKTTGLEMFAITLAPGFTRQSEPHVFGVIEHVVPVDGAMEVLHQGQWQPLARGQGLRFDASQPHGYANPGPLPVTFHNVICYPH</sequence>
<dbReference type="SMART" id="SM00530">
    <property type="entry name" value="HTH_XRE"/>
    <property type="match status" value="1"/>
</dbReference>
<dbReference type="InterPro" id="IPR010982">
    <property type="entry name" value="Lambda_DNA-bd_dom_sf"/>
</dbReference>
<keyword evidence="6" id="KW-1185">Reference proteome</keyword>
<dbReference type="CDD" id="cd02209">
    <property type="entry name" value="cupin_XRE_C"/>
    <property type="match status" value="1"/>
</dbReference>
<dbReference type="RefSeq" id="WP_050659970.1">
    <property type="nucleotide sequence ID" value="NZ_LFWC01000013.1"/>
</dbReference>
<dbReference type="Pfam" id="PF07883">
    <property type="entry name" value="Cupin_2"/>
    <property type="match status" value="1"/>
</dbReference>
<proteinExistence type="predicted"/>
<dbReference type="Gene3D" id="2.60.120.10">
    <property type="entry name" value="Jelly Rolls"/>
    <property type="match status" value="1"/>
</dbReference>
<evidence type="ECO:0000313" key="5">
    <source>
        <dbReference type="EMBL" id="ROQ24817.1"/>
    </source>
</evidence>
<dbReference type="GO" id="GO:0003677">
    <property type="term" value="F:DNA binding"/>
    <property type="evidence" value="ECO:0007669"/>
    <property type="project" value="UniProtKB-KW"/>
</dbReference>
<dbReference type="GO" id="GO:0005829">
    <property type="term" value="C:cytosol"/>
    <property type="evidence" value="ECO:0007669"/>
    <property type="project" value="TreeGrafter"/>
</dbReference>